<keyword evidence="4" id="KW-0067">ATP-binding</keyword>
<keyword evidence="6 7" id="KW-0472">Membrane</keyword>
<dbReference type="InterPro" id="IPR017871">
    <property type="entry name" value="ABC_transporter-like_CS"/>
</dbReference>
<dbReference type="Proteomes" id="UP000001208">
    <property type="component" value="Chromosome"/>
</dbReference>
<name>B3QXL5_CHLT3</name>
<dbReference type="Gene3D" id="1.20.1560.10">
    <property type="entry name" value="ABC transporter type 1, transmembrane domain"/>
    <property type="match status" value="1"/>
</dbReference>
<dbReference type="SMART" id="SM00382">
    <property type="entry name" value="AAA"/>
    <property type="match status" value="1"/>
</dbReference>
<evidence type="ECO:0000256" key="7">
    <source>
        <dbReference type="SAM" id="Phobius"/>
    </source>
</evidence>
<feature type="transmembrane region" description="Helical" evidence="7">
    <location>
        <begin position="18"/>
        <end position="40"/>
    </location>
</feature>
<evidence type="ECO:0000259" key="8">
    <source>
        <dbReference type="PROSITE" id="PS50893"/>
    </source>
</evidence>
<dbReference type="GO" id="GO:0005524">
    <property type="term" value="F:ATP binding"/>
    <property type="evidence" value="ECO:0007669"/>
    <property type="project" value="UniProtKB-KW"/>
</dbReference>
<dbReference type="GO" id="GO:0015421">
    <property type="term" value="F:ABC-type oligopeptide transporter activity"/>
    <property type="evidence" value="ECO:0007669"/>
    <property type="project" value="TreeGrafter"/>
</dbReference>
<dbReference type="GO" id="GO:0016887">
    <property type="term" value="F:ATP hydrolysis activity"/>
    <property type="evidence" value="ECO:0007669"/>
    <property type="project" value="InterPro"/>
</dbReference>
<dbReference type="InterPro" id="IPR003593">
    <property type="entry name" value="AAA+_ATPase"/>
</dbReference>
<dbReference type="RefSeq" id="WP_012501012.1">
    <property type="nucleotide sequence ID" value="NC_011026.1"/>
</dbReference>
<feature type="transmembrane region" description="Helical" evidence="7">
    <location>
        <begin position="108"/>
        <end position="128"/>
    </location>
</feature>
<dbReference type="InterPro" id="IPR039421">
    <property type="entry name" value="Type_1_exporter"/>
</dbReference>
<dbReference type="CDD" id="cd18552">
    <property type="entry name" value="ABC_6TM_MsbA_like"/>
    <property type="match status" value="1"/>
</dbReference>
<feature type="transmembrane region" description="Helical" evidence="7">
    <location>
        <begin position="195"/>
        <end position="224"/>
    </location>
</feature>
<evidence type="ECO:0000256" key="5">
    <source>
        <dbReference type="ARBA" id="ARBA00022989"/>
    </source>
</evidence>
<evidence type="ECO:0000256" key="6">
    <source>
        <dbReference type="ARBA" id="ARBA00023136"/>
    </source>
</evidence>
<evidence type="ECO:0000256" key="1">
    <source>
        <dbReference type="ARBA" id="ARBA00004651"/>
    </source>
</evidence>
<evidence type="ECO:0000256" key="2">
    <source>
        <dbReference type="ARBA" id="ARBA00022692"/>
    </source>
</evidence>
<dbReference type="KEGG" id="cts:Ctha_2481"/>
<dbReference type="AlphaFoldDB" id="B3QXL5"/>
<dbReference type="SUPFAM" id="SSF90123">
    <property type="entry name" value="ABC transporter transmembrane region"/>
    <property type="match status" value="1"/>
</dbReference>
<keyword evidence="3" id="KW-0547">Nucleotide-binding</keyword>
<dbReference type="InterPro" id="IPR027417">
    <property type="entry name" value="P-loop_NTPase"/>
</dbReference>
<dbReference type="Pfam" id="PF00664">
    <property type="entry name" value="ABC_membrane"/>
    <property type="match status" value="1"/>
</dbReference>
<proteinExistence type="predicted"/>
<evidence type="ECO:0000256" key="4">
    <source>
        <dbReference type="ARBA" id="ARBA00022840"/>
    </source>
</evidence>
<organism evidence="10 11">
    <name type="scientific">Chloroherpeton thalassium (strain ATCC 35110 / GB-78)</name>
    <dbReference type="NCBI Taxonomy" id="517418"/>
    <lineage>
        <taxon>Bacteria</taxon>
        <taxon>Pseudomonadati</taxon>
        <taxon>Chlorobiota</taxon>
        <taxon>Chlorobiia</taxon>
        <taxon>Chlorobiales</taxon>
        <taxon>Chloroherpetonaceae</taxon>
        <taxon>Chloroherpeton</taxon>
    </lineage>
</organism>
<keyword evidence="5 7" id="KW-1133">Transmembrane helix</keyword>
<sequence>MKFYIRVLKYLSPETHQIVLTIVVSLLTSLFSVVSIYMILPLLNTVFNNNTEQVQTAQSAEKASPPVHKPRATSVQNIIGNIDIDSYKEELKHAFENLIQAETKQKTLLNICIFLIVVFSLKNFFLYLNNQLIIRVQTKTAKKLRDEVFKKIIHMPLSYFHEHKVGTLMNYVHHEVTVVHDAVSSSFVNLIRNPLMVFFIVVVLVIISWKLTLFALIISIASLISIRFIGKKIKSYASMIQSRMGNLNSKLQEVFNGIKLIKANSMENYEVDRFTDFTNEFRRISLKSNQLKGITGPLNETFGVAAIAIALWFGGIQVFSGEMSSVELIVFAFALFSVMQPVKAISQAYTKIQEGLGSAKRIFKIIDAESDLKNGMREIESFTDSIKLENIWFSYHKTENSEVLRDVSLEIKKGETVALVGSSGSGKSTLVDLILRFYDVDKGRILVDGYDIKDYDLNSLRKMFGVVTQEVILFNDSIAGNIAYGTGKNASAEEIVEAAKIANAHEFIEKAAQKFDTNIGDRGLRLSGGQRQRLSIARAMLKNPPILIFDEATSALDNESEKLVQDAINNAMRDRTAIVIAHRLSTIKSADKIVVMDKGKVVEVGSHFELLERNGIYKKLYNMQFLTPGDESPSFHKLENN</sequence>
<dbReference type="SUPFAM" id="SSF52540">
    <property type="entry name" value="P-loop containing nucleoside triphosphate hydrolases"/>
    <property type="match status" value="1"/>
</dbReference>
<gene>
    <name evidence="10" type="ordered locus">Ctha_2481</name>
</gene>
<dbReference type="PANTHER" id="PTHR43394">
    <property type="entry name" value="ATP-DEPENDENT PERMEASE MDL1, MITOCHONDRIAL"/>
    <property type="match status" value="1"/>
</dbReference>
<dbReference type="EMBL" id="CP001100">
    <property type="protein sequence ID" value="ACF14930.1"/>
    <property type="molecule type" value="Genomic_DNA"/>
</dbReference>
<dbReference type="Pfam" id="PF00005">
    <property type="entry name" value="ABC_tran"/>
    <property type="match status" value="1"/>
</dbReference>
<keyword evidence="11" id="KW-1185">Reference proteome</keyword>
<dbReference type="OrthoDB" id="593815at2"/>
<dbReference type="GO" id="GO:0005886">
    <property type="term" value="C:plasma membrane"/>
    <property type="evidence" value="ECO:0007669"/>
    <property type="project" value="UniProtKB-SubCell"/>
</dbReference>
<feature type="domain" description="ABC transporter" evidence="8">
    <location>
        <begin position="386"/>
        <end position="623"/>
    </location>
</feature>
<dbReference type="InterPro" id="IPR003439">
    <property type="entry name" value="ABC_transporter-like_ATP-bd"/>
</dbReference>
<evidence type="ECO:0000256" key="3">
    <source>
        <dbReference type="ARBA" id="ARBA00022741"/>
    </source>
</evidence>
<dbReference type="CDD" id="cd03251">
    <property type="entry name" value="ABCC_MsbA"/>
    <property type="match status" value="1"/>
</dbReference>
<dbReference type="PROSITE" id="PS00211">
    <property type="entry name" value="ABC_TRANSPORTER_1"/>
    <property type="match status" value="1"/>
</dbReference>
<evidence type="ECO:0000259" key="9">
    <source>
        <dbReference type="PROSITE" id="PS50929"/>
    </source>
</evidence>
<comment type="subcellular location">
    <subcellularLocation>
        <location evidence="1">Cell membrane</location>
        <topology evidence="1">Multi-pass membrane protein</topology>
    </subcellularLocation>
</comment>
<feature type="domain" description="ABC transmembrane type-1" evidence="9">
    <location>
        <begin position="19"/>
        <end position="354"/>
    </location>
</feature>
<protein>
    <submittedName>
        <fullName evidence="10">ABC transporter-related protein</fullName>
    </submittedName>
</protein>
<dbReference type="FunFam" id="3.40.50.300:FF:000218">
    <property type="entry name" value="Multidrug ABC transporter ATP-binding protein"/>
    <property type="match status" value="1"/>
</dbReference>
<evidence type="ECO:0000313" key="10">
    <source>
        <dbReference type="EMBL" id="ACF14930.1"/>
    </source>
</evidence>
<dbReference type="Gene3D" id="3.40.50.300">
    <property type="entry name" value="P-loop containing nucleotide triphosphate hydrolases"/>
    <property type="match status" value="1"/>
</dbReference>
<keyword evidence="2 7" id="KW-0812">Transmembrane</keyword>
<evidence type="ECO:0000313" key="11">
    <source>
        <dbReference type="Proteomes" id="UP000001208"/>
    </source>
</evidence>
<dbReference type="eggNOG" id="COG1132">
    <property type="taxonomic scope" value="Bacteria"/>
</dbReference>
<dbReference type="PANTHER" id="PTHR43394:SF1">
    <property type="entry name" value="ATP-BINDING CASSETTE SUB-FAMILY B MEMBER 10, MITOCHONDRIAL"/>
    <property type="match status" value="1"/>
</dbReference>
<dbReference type="HOGENOM" id="CLU_000604_84_3_10"/>
<dbReference type="InterPro" id="IPR011527">
    <property type="entry name" value="ABC1_TM_dom"/>
</dbReference>
<dbReference type="InterPro" id="IPR036640">
    <property type="entry name" value="ABC1_TM_sf"/>
</dbReference>
<dbReference type="PROSITE" id="PS50929">
    <property type="entry name" value="ABC_TM1F"/>
    <property type="match status" value="1"/>
</dbReference>
<accession>B3QXL5</accession>
<reference evidence="10 11" key="1">
    <citation type="submission" date="2008-06" db="EMBL/GenBank/DDBJ databases">
        <title>Complete sequence of Chloroherpeton thalassium ATCC 35110.</title>
        <authorList>
            <consortium name="US DOE Joint Genome Institute"/>
            <person name="Lucas S."/>
            <person name="Copeland A."/>
            <person name="Lapidus A."/>
            <person name="Glavina del Rio T."/>
            <person name="Dalin E."/>
            <person name="Tice H."/>
            <person name="Bruce D."/>
            <person name="Goodwin L."/>
            <person name="Pitluck S."/>
            <person name="Schmutz J."/>
            <person name="Larimer F."/>
            <person name="Land M."/>
            <person name="Hauser L."/>
            <person name="Kyrpides N."/>
            <person name="Mikhailova N."/>
            <person name="Liu Z."/>
            <person name="Li T."/>
            <person name="Zhao F."/>
            <person name="Overmann J."/>
            <person name="Bryant D.A."/>
            <person name="Richardson P."/>
        </authorList>
    </citation>
    <scope>NUCLEOTIDE SEQUENCE [LARGE SCALE GENOMIC DNA]</scope>
    <source>
        <strain evidence="11">ATCC 35110 / GB-78</strain>
    </source>
</reference>
<dbReference type="PROSITE" id="PS50893">
    <property type="entry name" value="ABC_TRANSPORTER_2"/>
    <property type="match status" value="1"/>
</dbReference>
<dbReference type="STRING" id="517418.Ctha_2481"/>